<reference evidence="9" key="1">
    <citation type="journal article" date="2017" name="Int J Environ Stud">
        <title>Does the Miocene-Pliocene relict legume Oxytropis triphylla form nitrogen-fixing nodules with a combination of bacterial strains?</title>
        <authorList>
            <person name="Safronova V."/>
            <person name="Belimov A."/>
            <person name="Sazanova A."/>
            <person name="Kuznetsova I."/>
            <person name="Popova J."/>
            <person name="Andronov E."/>
            <person name="Verkhozina A."/>
            <person name="Tikhonovich I."/>
        </authorList>
    </citation>
    <scope>NUCLEOTIDE SEQUENCE [LARGE SCALE GENOMIC DNA]</scope>
    <source>
        <strain evidence="9">Tri-38</strain>
    </source>
</reference>
<dbReference type="Proteomes" id="UP000232163">
    <property type="component" value="Unassembled WGS sequence"/>
</dbReference>
<keyword evidence="4 7" id="KW-0686">Riboflavin biosynthesis</keyword>
<sequence>MDQFQNNNTPYSSSPAPRIAFIQARWHADIVDQCRIGFEGELQRQGVKPERFDVYDAPGSFDIPLLAKKLAQTGRYDAIVAAGLVVDGGIYRHDFVAGTVVNALLTAQMETGVPMLSAVLTPHHFQEHAQHIDFFTRHFLTKGQEAARACLQIIKTLRQVAELTAA</sequence>
<dbReference type="GO" id="GO:0009349">
    <property type="term" value="C:riboflavin synthase complex"/>
    <property type="evidence" value="ECO:0007669"/>
    <property type="project" value="InterPro"/>
</dbReference>
<proteinExistence type="inferred from homology"/>
<feature type="binding site" evidence="7">
    <location>
        <position position="26"/>
    </location>
    <ligand>
        <name>5-amino-6-(D-ribitylamino)uracil</name>
        <dbReference type="ChEBI" id="CHEBI:15934"/>
    </ligand>
</feature>
<comment type="pathway">
    <text evidence="1 7">Cofactor biosynthesis; riboflavin biosynthesis; riboflavin from 2-hydroxy-3-oxobutyl phosphate and 5-amino-6-(D-ribitylamino)uracil: step 1/2.</text>
</comment>
<evidence type="ECO:0000256" key="7">
    <source>
        <dbReference type="HAMAP-Rule" id="MF_00178"/>
    </source>
</evidence>
<evidence type="ECO:0000256" key="4">
    <source>
        <dbReference type="ARBA" id="ARBA00022619"/>
    </source>
</evidence>
<dbReference type="GO" id="GO:0000906">
    <property type="term" value="F:6,7-dimethyl-8-ribityllumazine synthase activity"/>
    <property type="evidence" value="ECO:0007669"/>
    <property type="project" value="UniProtKB-UniRule"/>
</dbReference>
<name>A0A2N9VSH4_9HYPH</name>
<dbReference type="HAMAP" id="MF_00178">
    <property type="entry name" value="Lumazine_synth"/>
    <property type="match status" value="1"/>
</dbReference>
<dbReference type="UniPathway" id="UPA00275">
    <property type="reaction ID" value="UER00404"/>
</dbReference>
<protein>
    <recommendedName>
        <fullName evidence="3 7">6,7-dimethyl-8-ribityllumazine synthase</fullName>
        <shortName evidence="7">DMRL synthase</shortName>
        <shortName evidence="7">LS</shortName>
        <shortName evidence="7">Lumazine synthase</shortName>
        <ecNumber evidence="3 7">2.5.1.78</ecNumber>
    </recommendedName>
</protein>
<feature type="binding site" evidence="7">
    <location>
        <begin position="60"/>
        <end position="62"/>
    </location>
    <ligand>
        <name>5-amino-6-(D-ribitylamino)uracil</name>
        <dbReference type="ChEBI" id="CHEBI:15934"/>
    </ligand>
</feature>
<evidence type="ECO:0000313" key="9">
    <source>
        <dbReference type="Proteomes" id="UP000232163"/>
    </source>
</evidence>
<evidence type="ECO:0000313" key="8">
    <source>
        <dbReference type="EMBL" id="PIO42442.1"/>
    </source>
</evidence>
<dbReference type="NCBIfam" id="NF009084">
    <property type="entry name" value="PRK12419.1"/>
    <property type="match status" value="1"/>
</dbReference>
<evidence type="ECO:0000256" key="3">
    <source>
        <dbReference type="ARBA" id="ARBA00012664"/>
    </source>
</evidence>
<dbReference type="PANTHER" id="PTHR21058">
    <property type="entry name" value="6,7-DIMETHYL-8-RIBITYLLUMAZINE SYNTHASE DMRL SYNTHASE LUMAZINE SYNTHASE"/>
    <property type="match status" value="1"/>
</dbReference>
<dbReference type="InterPro" id="IPR034964">
    <property type="entry name" value="LS"/>
</dbReference>
<dbReference type="PANTHER" id="PTHR21058:SF0">
    <property type="entry name" value="6,7-DIMETHYL-8-RIBITYLLUMAZINE SYNTHASE"/>
    <property type="match status" value="1"/>
</dbReference>
<comment type="catalytic activity">
    <reaction evidence="6 7">
        <text>(2S)-2-hydroxy-3-oxobutyl phosphate + 5-amino-6-(D-ribitylamino)uracil = 6,7-dimethyl-8-(1-D-ribityl)lumazine + phosphate + 2 H2O + H(+)</text>
        <dbReference type="Rhea" id="RHEA:26152"/>
        <dbReference type="ChEBI" id="CHEBI:15377"/>
        <dbReference type="ChEBI" id="CHEBI:15378"/>
        <dbReference type="ChEBI" id="CHEBI:15934"/>
        <dbReference type="ChEBI" id="CHEBI:43474"/>
        <dbReference type="ChEBI" id="CHEBI:58201"/>
        <dbReference type="ChEBI" id="CHEBI:58830"/>
        <dbReference type="EC" id="2.5.1.78"/>
    </reaction>
</comment>
<dbReference type="Gene3D" id="3.40.50.960">
    <property type="entry name" value="Lumazine/riboflavin synthase"/>
    <property type="match status" value="1"/>
</dbReference>
<comment type="caution">
    <text evidence="8">The sequence shown here is derived from an EMBL/GenBank/DDBJ whole genome shotgun (WGS) entry which is preliminary data.</text>
</comment>
<evidence type="ECO:0000256" key="6">
    <source>
        <dbReference type="ARBA" id="ARBA00048785"/>
    </source>
</evidence>
<evidence type="ECO:0000256" key="5">
    <source>
        <dbReference type="ARBA" id="ARBA00022679"/>
    </source>
</evidence>
<comment type="function">
    <text evidence="7">Catalyzes the formation of 6,7-dimethyl-8-ribityllumazine by condensation of 5-amino-6-(D-ribitylamino)uracil with 3,4-dihydroxy-2-butanone 4-phosphate. This is the penultimate step in the biosynthesis of riboflavin.</text>
</comment>
<keyword evidence="5 7" id="KW-0808">Transferase</keyword>
<dbReference type="SUPFAM" id="SSF52121">
    <property type="entry name" value="Lumazine synthase"/>
    <property type="match status" value="1"/>
</dbReference>
<dbReference type="OrthoDB" id="9797659at2"/>
<dbReference type="Pfam" id="PF00885">
    <property type="entry name" value="DMRL_synthase"/>
    <property type="match status" value="1"/>
</dbReference>
<dbReference type="EC" id="2.5.1.78" evidence="3 7"/>
<feature type="binding site" evidence="7">
    <location>
        <begin position="84"/>
        <end position="86"/>
    </location>
    <ligand>
        <name>5-amino-6-(D-ribitylamino)uracil</name>
        <dbReference type="ChEBI" id="CHEBI:15934"/>
    </ligand>
</feature>
<feature type="binding site" evidence="7">
    <location>
        <position position="117"/>
    </location>
    <ligand>
        <name>5-amino-6-(D-ribitylamino)uracil</name>
        <dbReference type="ChEBI" id="CHEBI:15934"/>
    </ligand>
</feature>
<evidence type="ECO:0000256" key="2">
    <source>
        <dbReference type="ARBA" id="ARBA00007424"/>
    </source>
</evidence>
<feature type="active site" description="Proton donor" evidence="7">
    <location>
        <position position="92"/>
    </location>
</feature>
<dbReference type="InterPro" id="IPR002180">
    <property type="entry name" value="LS/RS"/>
</dbReference>
<dbReference type="KEGG" id="pht:BLM14_15415"/>
<dbReference type="RefSeq" id="WP_100000246.1">
    <property type="nucleotide sequence ID" value="NZ_CP017940.1"/>
</dbReference>
<dbReference type="GO" id="GO:0009231">
    <property type="term" value="P:riboflavin biosynthetic process"/>
    <property type="evidence" value="ECO:0007669"/>
    <property type="project" value="UniProtKB-UniRule"/>
</dbReference>
<dbReference type="AlphaFoldDB" id="A0A2N9VSH4"/>
<keyword evidence="9" id="KW-1185">Reference proteome</keyword>
<organism evidence="8 9">
    <name type="scientific">Phyllobacterium zundukense</name>
    <dbReference type="NCBI Taxonomy" id="1867719"/>
    <lineage>
        <taxon>Bacteria</taxon>
        <taxon>Pseudomonadati</taxon>
        <taxon>Pseudomonadota</taxon>
        <taxon>Alphaproteobacteria</taxon>
        <taxon>Hyphomicrobiales</taxon>
        <taxon>Phyllobacteriaceae</taxon>
        <taxon>Phyllobacterium</taxon>
    </lineage>
</organism>
<dbReference type="InterPro" id="IPR036467">
    <property type="entry name" value="LS/RS_sf"/>
</dbReference>
<dbReference type="GO" id="GO:0005829">
    <property type="term" value="C:cytosol"/>
    <property type="evidence" value="ECO:0007669"/>
    <property type="project" value="TreeGrafter"/>
</dbReference>
<accession>A0A2N9VSH4</accession>
<comment type="similarity">
    <text evidence="2 7">Belongs to the DMRL synthase family.</text>
</comment>
<dbReference type="EMBL" id="MZMT01000053">
    <property type="protein sequence ID" value="PIO42442.1"/>
    <property type="molecule type" value="Genomic_DNA"/>
</dbReference>
<gene>
    <name evidence="7" type="primary">ribH</name>
    <name evidence="8" type="ORF">B5P45_25870</name>
</gene>
<comment type="caution">
    <text evidence="7">Lacks conserved residue(s) required for the propagation of feature annotation.</text>
</comment>
<evidence type="ECO:0000256" key="1">
    <source>
        <dbReference type="ARBA" id="ARBA00004917"/>
    </source>
</evidence>
<feature type="binding site" evidence="7">
    <location>
        <position position="131"/>
    </location>
    <ligand>
        <name>(2S)-2-hydroxy-3-oxobutyl phosphate</name>
        <dbReference type="ChEBI" id="CHEBI:58830"/>
    </ligand>
</feature>